<evidence type="ECO:0000313" key="2">
    <source>
        <dbReference type="Proteomes" id="UP000198606"/>
    </source>
</evidence>
<dbReference type="RefSeq" id="WP_090423696.1">
    <property type="nucleotide sequence ID" value="NZ_FNDG01000007.1"/>
</dbReference>
<proteinExistence type="predicted"/>
<dbReference type="EMBL" id="FNDG01000007">
    <property type="protein sequence ID" value="SDH78925.1"/>
    <property type="molecule type" value="Genomic_DNA"/>
</dbReference>
<accession>A0A1G8FA15</accession>
<dbReference type="AlphaFoldDB" id="A0A1G8FA15"/>
<evidence type="ECO:0000313" key="1">
    <source>
        <dbReference type="EMBL" id="SDH78925.1"/>
    </source>
</evidence>
<sequence length="232" mass="26214">MNDPRKLFVDKRLTGYCVYCGAEPTTRDHCPSKVLLDEPFPADLPVVPACAECNRSFSLDEQYLACFIECVICGTADPPGVKRANVSRILRAVPLLASRIRAALSTNEDGQKTWQPNMDRVRNVVVKLARGHLDYELGVQELVDPDEIHVMPLALMSHEHREFFECPESDVITTWPELGSRAFMCAIPSGERIIDNWIDVQGGRYRYLVGQSDGNFVHIVLSEYLACRIVWF</sequence>
<dbReference type="Proteomes" id="UP000198606">
    <property type="component" value="Unassembled WGS sequence"/>
</dbReference>
<evidence type="ECO:0008006" key="3">
    <source>
        <dbReference type="Google" id="ProtNLM"/>
    </source>
</evidence>
<name>A0A1G8FA15_9GAMM</name>
<gene>
    <name evidence="1" type="ORF">SAMN05216588_107194</name>
</gene>
<reference evidence="1 2" key="1">
    <citation type="submission" date="2016-10" db="EMBL/GenBank/DDBJ databases">
        <authorList>
            <person name="de Groot N.N."/>
        </authorList>
    </citation>
    <scope>NUCLEOTIDE SEQUENCE [LARGE SCALE GENOMIC DNA]</scope>
    <source>
        <strain evidence="1 2">LMG 18387</strain>
    </source>
</reference>
<organism evidence="1 2">
    <name type="scientific">Phytopseudomonas flavescens</name>
    <dbReference type="NCBI Taxonomy" id="29435"/>
    <lineage>
        <taxon>Bacteria</taxon>
        <taxon>Pseudomonadati</taxon>
        <taxon>Pseudomonadota</taxon>
        <taxon>Gammaproteobacteria</taxon>
        <taxon>Pseudomonadales</taxon>
        <taxon>Pseudomonadaceae</taxon>
        <taxon>Phytopseudomonas</taxon>
    </lineage>
</organism>
<protein>
    <recommendedName>
        <fullName evidence="3">HNH endonuclease</fullName>
    </recommendedName>
</protein>
<dbReference type="STRING" id="29435.SAMN05216588_107194"/>